<dbReference type="Pfam" id="PF12070">
    <property type="entry name" value="SCAI"/>
    <property type="match status" value="2"/>
</dbReference>
<protein>
    <recommendedName>
        <fullName evidence="4">Protein SCAI</fullName>
    </recommendedName>
</protein>
<organism evidence="2 3">
    <name type="scientific">Spodoptera littoralis</name>
    <name type="common">Egyptian cotton leafworm</name>
    <dbReference type="NCBI Taxonomy" id="7109"/>
    <lineage>
        <taxon>Eukaryota</taxon>
        <taxon>Metazoa</taxon>
        <taxon>Ecdysozoa</taxon>
        <taxon>Arthropoda</taxon>
        <taxon>Hexapoda</taxon>
        <taxon>Insecta</taxon>
        <taxon>Pterygota</taxon>
        <taxon>Neoptera</taxon>
        <taxon>Endopterygota</taxon>
        <taxon>Lepidoptera</taxon>
        <taxon>Glossata</taxon>
        <taxon>Ditrysia</taxon>
        <taxon>Noctuoidea</taxon>
        <taxon>Noctuidae</taxon>
        <taxon>Amphipyrinae</taxon>
        <taxon>Spodoptera</taxon>
    </lineage>
</organism>
<evidence type="ECO:0008006" key="4">
    <source>
        <dbReference type="Google" id="ProtNLM"/>
    </source>
</evidence>
<dbReference type="InterPro" id="IPR022709">
    <property type="entry name" value="SCAI"/>
</dbReference>
<evidence type="ECO:0000313" key="2">
    <source>
        <dbReference type="EMBL" id="CAH1647890.1"/>
    </source>
</evidence>
<dbReference type="AlphaFoldDB" id="A0A9P0N7F0"/>
<evidence type="ECO:0000256" key="1">
    <source>
        <dbReference type="SAM" id="MobiDB-lite"/>
    </source>
</evidence>
<feature type="compositionally biased region" description="Low complexity" evidence="1">
    <location>
        <begin position="14"/>
        <end position="26"/>
    </location>
</feature>
<dbReference type="PANTHER" id="PTHR21243">
    <property type="entry name" value="PROTEIN SCAI"/>
    <property type="match status" value="1"/>
</dbReference>
<dbReference type="Proteomes" id="UP001153321">
    <property type="component" value="Chromosome Z"/>
</dbReference>
<accession>A0A9P0N7F0</accession>
<proteinExistence type="predicted"/>
<evidence type="ECO:0000313" key="3">
    <source>
        <dbReference type="Proteomes" id="UP001153321"/>
    </source>
</evidence>
<dbReference type="GO" id="GO:0006351">
    <property type="term" value="P:DNA-templated transcription"/>
    <property type="evidence" value="ECO:0007669"/>
    <property type="project" value="InterPro"/>
</dbReference>
<name>A0A9P0N7F0_SPOLI</name>
<sequence length="725" mass="83264">MYDPSSDGAEEDLLPAATLPLSSSWSQQSRQEIRESRVDVGGTSRPVQDIISDSTSVESCCLCPPWSPSWCPSWCSKNSTSAPEPIELDTLNVIDEEPHWASEQCTAPPPTPVEEFSHDSSLPPGLEQFVYNLPHTQDEKIEVLVMPYEAHQDGRKMFKRRGAMCAIHIVEENCTSRAASIDQTLPTTAEIQSSRNRRHIRMGRMNPLEDHERKIIIEFCHLLEKSKQLFNGLRELPQYGHKQWHSYFGKTFDVYTKLWKFQQQHRGILDSKYGLKRWQIGEIASKIGQLYYHFYLRTSDTAYLSEAFSFYFAIRGRSYYTQASKEDKCELMVKKLRYYARFIVASLLLKKMKLVRDLLNELDKQISEYGITYEPDDQNEWRIVADEVRSFIKVEPVVTVYHPQEFVVILSHRLSPQTTPPIERTTAMTLILQEVLIVGSNATQLKFSELTMDMYRMMQTLEREPNGEAQHLYDESPRQRCASTPSAFNNKAGGYDVGGLITTSKIDVLGRETTIKEGKSAPPKYKDLQVLHPGDLYPFTRRPMVVIVDSDNSFIFNDMPRLFGQPLIILMSPMELPSSLYPVPGEARVEGSLFTLFLHCPLSALCLCCDIKKMGLMNWERAQSYIDAFLKEAGALVARSRTEYVLFLGDDFLRLLILRFIFCETFLRMHRLFRGRAQHTRCSPPLPNDIYDHPTLTHIFMELLAHLQVRSHFHEPAAAAQASRE</sequence>
<dbReference type="GO" id="GO:0003714">
    <property type="term" value="F:transcription corepressor activity"/>
    <property type="evidence" value="ECO:0007669"/>
    <property type="project" value="InterPro"/>
</dbReference>
<reference evidence="2" key="1">
    <citation type="submission" date="2022-02" db="EMBL/GenBank/DDBJ databases">
        <authorList>
            <person name="King R."/>
        </authorList>
    </citation>
    <scope>NUCLEOTIDE SEQUENCE</scope>
</reference>
<dbReference type="EMBL" id="LR824562">
    <property type="protein sequence ID" value="CAH1647890.1"/>
    <property type="molecule type" value="Genomic_DNA"/>
</dbReference>
<gene>
    <name evidence="2" type="ORF">SPLIT_LOCUS13235</name>
</gene>
<feature type="region of interest" description="Disordered" evidence="1">
    <location>
        <begin position="1"/>
        <end position="46"/>
    </location>
</feature>
<keyword evidence="3" id="KW-1185">Reference proteome</keyword>